<sequence>MDCAQHCALLDEAQDKIVVLDDTGTYQYVNGAVRRILGYDPDDLVGDATFDYIHPRDRERVRTAFFATADGSVEPAGIEYRHRTADGGWRWLESRMADHSNSEIGGYVVSSRDITERKEAEFARRETETRLEEIAANTSEVLWMFTADWGEVLFLNDAFESLYGLSPSALDDDPEAFLDAVHPDDRERVRTAMARLSAGETVDIEYRVNEAQDYSRWVWVRGVPVVEHGDVARVTGFSRDITDRRRRERQLQVMDRLLRHNLRNELNVVIGRAELAAENGSPDVREHTTAIERICRSILATAEKERDIVNLLSQAGTRVTFDLVDTVHAAVASVEQEYPNANVAVCAPEEALVVGVAGFDLAAVEFIENAAAHATGAEPSVDVSVRIEEQMAALTVADRGPPIPSEDIDVLLGDREADALSHGSGLGFWLVRWAVELSDGSVSLDRTESGNEITVRLPVPST</sequence>
<dbReference type="SMART" id="SM00091">
    <property type="entry name" value="PAS"/>
    <property type="match status" value="2"/>
</dbReference>
<dbReference type="SMART" id="SM00387">
    <property type="entry name" value="HATPase_c"/>
    <property type="match status" value="1"/>
</dbReference>
<dbReference type="PROSITE" id="PS50113">
    <property type="entry name" value="PAC"/>
    <property type="match status" value="2"/>
</dbReference>
<accession>A0A830FIQ7</accession>
<feature type="domain" description="PAS" evidence="7">
    <location>
        <begin position="9"/>
        <end position="72"/>
    </location>
</feature>
<evidence type="ECO:0000259" key="7">
    <source>
        <dbReference type="PROSITE" id="PS50112"/>
    </source>
</evidence>
<keyword evidence="10" id="KW-1185">Reference proteome</keyword>
<keyword evidence="5" id="KW-0418">Kinase</keyword>
<dbReference type="InterPro" id="IPR001610">
    <property type="entry name" value="PAC"/>
</dbReference>
<dbReference type="InterPro" id="IPR052162">
    <property type="entry name" value="Sensor_kinase/Photoreceptor"/>
</dbReference>
<dbReference type="PANTHER" id="PTHR43304:SF1">
    <property type="entry name" value="PAC DOMAIN-CONTAINING PROTEIN"/>
    <property type="match status" value="1"/>
</dbReference>
<evidence type="ECO:0000313" key="9">
    <source>
        <dbReference type="EMBL" id="GGL59006.1"/>
    </source>
</evidence>
<proteinExistence type="predicted"/>
<dbReference type="InterPro" id="IPR036890">
    <property type="entry name" value="HATPase_C_sf"/>
</dbReference>
<evidence type="ECO:0000259" key="8">
    <source>
        <dbReference type="PROSITE" id="PS50113"/>
    </source>
</evidence>
<evidence type="ECO:0000256" key="4">
    <source>
        <dbReference type="ARBA" id="ARBA00022679"/>
    </source>
</evidence>
<dbReference type="Proteomes" id="UP000607197">
    <property type="component" value="Unassembled WGS sequence"/>
</dbReference>
<dbReference type="PRINTS" id="PR00344">
    <property type="entry name" value="BCTRLSENSOR"/>
</dbReference>
<dbReference type="InterPro" id="IPR004358">
    <property type="entry name" value="Sig_transdc_His_kin-like_C"/>
</dbReference>
<dbReference type="RefSeq" id="WP_188977821.1">
    <property type="nucleotide sequence ID" value="NZ_BMPG01000002.1"/>
</dbReference>
<dbReference type="InterPro" id="IPR013655">
    <property type="entry name" value="PAS_fold_3"/>
</dbReference>
<keyword evidence="4" id="KW-0808">Transferase</keyword>
<dbReference type="Gene3D" id="3.30.450.20">
    <property type="entry name" value="PAS domain"/>
    <property type="match status" value="2"/>
</dbReference>
<comment type="catalytic activity">
    <reaction evidence="1">
        <text>ATP + protein L-histidine = ADP + protein N-phospho-L-histidine.</text>
        <dbReference type="EC" id="2.7.13.3"/>
    </reaction>
</comment>
<evidence type="ECO:0000256" key="2">
    <source>
        <dbReference type="ARBA" id="ARBA00012438"/>
    </source>
</evidence>
<reference evidence="9" key="2">
    <citation type="submission" date="2020-09" db="EMBL/GenBank/DDBJ databases">
        <authorList>
            <person name="Sun Q."/>
            <person name="Ohkuma M."/>
        </authorList>
    </citation>
    <scope>NUCLEOTIDE SEQUENCE</scope>
    <source>
        <strain evidence="9">JCM 19596</strain>
    </source>
</reference>
<dbReference type="InterPro" id="IPR005467">
    <property type="entry name" value="His_kinase_dom"/>
</dbReference>
<dbReference type="PROSITE" id="PS50109">
    <property type="entry name" value="HIS_KIN"/>
    <property type="match status" value="1"/>
</dbReference>
<dbReference type="InterPro" id="IPR000700">
    <property type="entry name" value="PAS-assoc_C"/>
</dbReference>
<reference evidence="9" key="1">
    <citation type="journal article" date="2014" name="Int. J. Syst. Evol. Microbiol.">
        <title>Complete genome sequence of Corynebacterium casei LMG S-19264T (=DSM 44701T), isolated from a smear-ripened cheese.</title>
        <authorList>
            <consortium name="US DOE Joint Genome Institute (JGI-PGF)"/>
            <person name="Walter F."/>
            <person name="Albersmeier A."/>
            <person name="Kalinowski J."/>
            <person name="Ruckert C."/>
        </authorList>
    </citation>
    <scope>NUCLEOTIDE SEQUENCE</scope>
    <source>
        <strain evidence="9">JCM 19596</strain>
    </source>
</reference>
<keyword evidence="3" id="KW-0597">Phosphoprotein</keyword>
<evidence type="ECO:0000256" key="1">
    <source>
        <dbReference type="ARBA" id="ARBA00000085"/>
    </source>
</evidence>
<dbReference type="NCBIfam" id="TIGR00229">
    <property type="entry name" value="sensory_box"/>
    <property type="match status" value="2"/>
</dbReference>
<name>A0A830FIQ7_9EURY</name>
<dbReference type="Gene3D" id="3.30.565.10">
    <property type="entry name" value="Histidine kinase-like ATPase, C-terminal domain"/>
    <property type="match status" value="1"/>
</dbReference>
<feature type="domain" description="PAS" evidence="7">
    <location>
        <begin position="127"/>
        <end position="200"/>
    </location>
</feature>
<evidence type="ECO:0000256" key="5">
    <source>
        <dbReference type="ARBA" id="ARBA00022777"/>
    </source>
</evidence>
<dbReference type="SMART" id="SM00086">
    <property type="entry name" value="PAC"/>
    <property type="match status" value="2"/>
</dbReference>
<protein>
    <recommendedName>
        <fullName evidence="2">histidine kinase</fullName>
        <ecNumber evidence="2">2.7.13.3</ecNumber>
    </recommendedName>
</protein>
<evidence type="ECO:0000313" key="10">
    <source>
        <dbReference type="Proteomes" id="UP000607197"/>
    </source>
</evidence>
<dbReference type="AlphaFoldDB" id="A0A830FIQ7"/>
<dbReference type="InterPro" id="IPR003594">
    <property type="entry name" value="HATPase_dom"/>
</dbReference>
<dbReference type="EMBL" id="BMPG01000002">
    <property type="protein sequence ID" value="GGL59006.1"/>
    <property type="molecule type" value="Genomic_DNA"/>
</dbReference>
<feature type="domain" description="Histidine kinase" evidence="6">
    <location>
        <begin position="257"/>
        <end position="461"/>
    </location>
</feature>
<dbReference type="SUPFAM" id="SSF55874">
    <property type="entry name" value="ATPase domain of HSP90 chaperone/DNA topoisomerase II/histidine kinase"/>
    <property type="match status" value="1"/>
</dbReference>
<dbReference type="CDD" id="cd16936">
    <property type="entry name" value="HATPase_RsbW-like"/>
    <property type="match status" value="1"/>
</dbReference>
<evidence type="ECO:0000256" key="3">
    <source>
        <dbReference type="ARBA" id="ARBA00022553"/>
    </source>
</evidence>
<dbReference type="OrthoDB" id="327291at2157"/>
<dbReference type="Pfam" id="PF02518">
    <property type="entry name" value="HATPase_c"/>
    <property type="match status" value="1"/>
</dbReference>
<comment type="caution">
    <text evidence="9">The sequence shown here is derived from an EMBL/GenBank/DDBJ whole genome shotgun (WGS) entry which is preliminary data.</text>
</comment>
<evidence type="ECO:0000259" key="6">
    <source>
        <dbReference type="PROSITE" id="PS50109"/>
    </source>
</evidence>
<dbReference type="EC" id="2.7.13.3" evidence="2"/>
<dbReference type="GO" id="GO:0004673">
    <property type="term" value="F:protein histidine kinase activity"/>
    <property type="evidence" value="ECO:0007669"/>
    <property type="project" value="UniProtKB-EC"/>
</dbReference>
<dbReference type="InterPro" id="IPR035965">
    <property type="entry name" value="PAS-like_dom_sf"/>
</dbReference>
<dbReference type="CDD" id="cd00130">
    <property type="entry name" value="PAS"/>
    <property type="match status" value="2"/>
</dbReference>
<organism evidence="9 10">
    <name type="scientific">Halocalculus aciditolerans</name>
    <dbReference type="NCBI Taxonomy" id="1383812"/>
    <lineage>
        <taxon>Archaea</taxon>
        <taxon>Methanobacteriati</taxon>
        <taxon>Methanobacteriota</taxon>
        <taxon>Stenosarchaea group</taxon>
        <taxon>Halobacteria</taxon>
        <taxon>Halobacteriales</taxon>
        <taxon>Halobacteriaceae</taxon>
        <taxon>Halocalculus</taxon>
    </lineage>
</organism>
<dbReference type="Pfam" id="PF08447">
    <property type="entry name" value="PAS_3"/>
    <property type="match status" value="2"/>
</dbReference>
<dbReference type="PANTHER" id="PTHR43304">
    <property type="entry name" value="PHYTOCHROME-LIKE PROTEIN CPH1"/>
    <property type="match status" value="1"/>
</dbReference>
<feature type="domain" description="PAC" evidence="8">
    <location>
        <begin position="202"/>
        <end position="253"/>
    </location>
</feature>
<dbReference type="InterPro" id="IPR000014">
    <property type="entry name" value="PAS"/>
</dbReference>
<feature type="domain" description="PAC" evidence="8">
    <location>
        <begin position="76"/>
        <end position="126"/>
    </location>
</feature>
<gene>
    <name evidence="9" type="ORF">GCM10009039_16550</name>
</gene>
<dbReference type="SUPFAM" id="SSF55785">
    <property type="entry name" value="PYP-like sensor domain (PAS domain)"/>
    <property type="match status" value="2"/>
</dbReference>
<dbReference type="PROSITE" id="PS50112">
    <property type="entry name" value="PAS"/>
    <property type="match status" value="2"/>
</dbReference>